<dbReference type="EMBL" id="BMEA01000001">
    <property type="protein sequence ID" value="GGB69886.1"/>
    <property type="molecule type" value="Genomic_DNA"/>
</dbReference>
<evidence type="ECO:0000256" key="3">
    <source>
        <dbReference type="ARBA" id="ARBA00023239"/>
    </source>
</evidence>
<proteinExistence type="inferred from homology"/>
<dbReference type="InterPro" id="IPR029045">
    <property type="entry name" value="ClpP/crotonase-like_dom_sf"/>
</dbReference>
<protein>
    <submittedName>
        <fullName evidence="4">Putative enoyl-CoA hydratase echA6</fullName>
    </submittedName>
</protein>
<dbReference type="SUPFAM" id="SSF52096">
    <property type="entry name" value="ClpP/crotonase"/>
    <property type="match status" value="1"/>
</dbReference>
<evidence type="ECO:0000256" key="1">
    <source>
        <dbReference type="ARBA" id="ARBA00005254"/>
    </source>
</evidence>
<accession>A0A8H9FRD8</accession>
<dbReference type="CDD" id="cd06558">
    <property type="entry name" value="crotonase-like"/>
    <property type="match status" value="1"/>
</dbReference>
<gene>
    <name evidence="4" type="primary">echA6</name>
    <name evidence="4" type="ORF">GCM10011314_06480</name>
</gene>
<dbReference type="PANTHER" id="PTHR11941">
    <property type="entry name" value="ENOYL-COA HYDRATASE-RELATED"/>
    <property type="match status" value="1"/>
</dbReference>
<reference evidence="4" key="2">
    <citation type="submission" date="2020-09" db="EMBL/GenBank/DDBJ databases">
        <authorList>
            <person name="Sun Q."/>
            <person name="Zhou Y."/>
        </authorList>
    </citation>
    <scope>NUCLEOTIDE SEQUENCE</scope>
    <source>
        <strain evidence="4">CGMCC 1.10749</strain>
    </source>
</reference>
<dbReference type="Pfam" id="PF00378">
    <property type="entry name" value="ECH_1"/>
    <property type="match status" value="1"/>
</dbReference>
<dbReference type="GO" id="GO:0016829">
    <property type="term" value="F:lyase activity"/>
    <property type="evidence" value="ECO:0007669"/>
    <property type="project" value="UniProtKB-KW"/>
</dbReference>
<keyword evidence="3" id="KW-0456">Lyase</keyword>
<sequence length="284" mass="30210">MLGDRFDLRHGERAEDGVRLGGTAEQGHALHPHKCPAVRLDRVAITSSTSDRVTLLTIDRPERRNALGHEALDELDAALEAALVKSRALVLTGAGGHFCAGADLTELEDVAFTDRLAEVLTRLSQAPITTVAAISGSCMGLGMQLAVACDLRVVADDAAFALPVARLGLMVNHWTLERTTRFWGEGAARHMVLTGAVLTADDAWRLGFTQVRGGLDGALELARRATDLAPLTQAGSKLGFDAHGADSAGVARYEAAFATAWSSDDLTEGRSAFRERRAPEFQGS</sequence>
<dbReference type="Proteomes" id="UP000628079">
    <property type="component" value="Unassembled WGS sequence"/>
</dbReference>
<keyword evidence="2" id="KW-0443">Lipid metabolism</keyword>
<dbReference type="InterPro" id="IPR001753">
    <property type="entry name" value="Enoyl-CoA_hydra/iso"/>
</dbReference>
<evidence type="ECO:0000313" key="5">
    <source>
        <dbReference type="Proteomes" id="UP000628079"/>
    </source>
</evidence>
<dbReference type="Gene3D" id="3.90.226.10">
    <property type="entry name" value="2-enoyl-CoA Hydratase, Chain A, domain 1"/>
    <property type="match status" value="1"/>
</dbReference>
<reference evidence="4" key="1">
    <citation type="journal article" date="2014" name="Int. J. Syst. Evol. Microbiol.">
        <title>Complete genome sequence of Corynebacterium casei LMG S-19264T (=DSM 44701T), isolated from a smear-ripened cheese.</title>
        <authorList>
            <consortium name="US DOE Joint Genome Institute (JGI-PGF)"/>
            <person name="Walter F."/>
            <person name="Albersmeier A."/>
            <person name="Kalinowski J."/>
            <person name="Ruckert C."/>
        </authorList>
    </citation>
    <scope>NUCLEOTIDE SEQUENCE</scope>
    <source>
        <strain evidence="4">CGMCC 1.10749</strain>
    </source>
</reference>
<dbReference type="PANTHER" id="PTHR11941:SF169">
    <property type="entry name" value="(7AS)-7A-METHYL-1,5-DIOXO-2,3,5,6,7,7A-HEXAHYDRO-1H-INDENE-CARBOXYL-COA HYDROLASE"/>
    <property type="match status" value="1"/>
</dbReference>
<dbReference type="AlphaFoldDB" id="A0A8H9FRD8"/>
<dbReference type="GO" id="GO:0006635">
    <property type="term" value="P:fatty acid beta-oxidation"/>
    <property type="evidence" value="ECO:0007669"/>
    <property type="project" value="TreeGrafter"/>
</dbReference>
<evidence type="ECO:0000313" key="4">
    <source>
        <dbReference type="EMBL" id="GGB69886.1"/>
    </source>
</evidence>
<comment type="similarity">
    <text evidence="1">Belongs to the enoyl-CoA hydratase/isomerase family.</text>
</comment>
<name>A0A8H9FRD8_9MICO</name>
<organism evidence="4 5">
    <name type="scientific">Knoellia flava</name>
    <dbReference type="NCBI Taxonomy" id="913969"/>
    <lineage>
        <taxon>Bacteria</taxon>
        <taxon>Bacillati</taxon>
        <taxon>Actinomycetota</taxon>
        <taxon>Actinomycetes</taxon>
        <taxon>Micrococcales</taxon>
        <taxon>Intrasporangiaceae</taxon>
        <taxon>Knoellia</taxon>
    </lineage>
</organism>
<evidence type="ECO:0000256" key="2">
    <source>
        <dbReference type="ARBA" id="ARBA00023098"/>
    </source>
</evidence>
<comment type="caution">
    <text evidence="4">The sequence shown here is derived from an EMBL/GenBank/DDBJ whole genome shotgun (WGS) entry which is preliminary data.</text>
</comment>